<proteinExistence type="inferred from homology"/>
<feature type="transmembrane region" description="Helical" evidence="5">
    <location>
        <begin position="143"/>
        <end position="170"/>
    </location>
</feature>
<dbReference type="RefSeq" id="WP_192819700.1">
    <property type="nucleotide sequence ID" value="NZ_CP062310.1"/>
</dbReference>
<dbReference type="CDD" id="cd06261">
    <property type="entry name" value="TM_PBP2"/>
    <property type="match status" value="1"/>
</dbReference>
<dbReference type="SUPFAM" id="SSF161098">
    <property type="entry name" value="MetI-like"/>
    <property type="match status" value="1"/>
</dbReference>
<dbReference type="InParanoid" id="A0A7L9FIR4"/>
<comment type="similarity">
    <text evidence="5">Belongs to the binding-protein-dependent transport system permease family.</text>
</comment>
<dbReference type="GO" id="GO:0005886">
    <property type="term" value="C:plasma membrane"/>
    <property type="evidence" value="ECO:0007669"/>
    <property type="project" value="UniProtKB-SubCell"/>
</dbReference>
<dbReference type="EMBL" id="CP062310">
    <property type="protein sequence ID" value="QOJ79728.1"/>
    <property type="molecule type" value="Genomic_DNA"/>
</dbReference>
<feature type="domain" description="ABC transmembrane type-1" evidence="6">
    <location>
        <begin position="13"/>
        <end position="209"/>
    </location>
</feature>
<evidence type="ECO:0000256" key="2">
    <source>
        <dbReference type="ARBA" id="ARBA00022692"/>
    </source>
</evidence>
<keyword evidence="4 5" id="KW-0472">Membrane</keyword>
<dbReference type="GeneID" id="59148454"/>
<feature type="transmembrane region" description="Helical" evidence="5">
    <location>
        <begin position="91"/>
        <end position="110"/>
    </location>
</feature>
<reference evidence="7 8" key="1">
    <citation type="submission" date="2020-10" db="EMBL/GenBank/DDBJ databases">
        <title>Thermofilum lucidum 3507LT sp. nov. a novel member of Thermofilaceae family isolated from Chile hot spring, and proposal of description order Thermofilales.</title>
        <authorList>
            <person name="Zayulina K.S."/>
            <person name="Elcheninov A.G."/>
            <person name="Toshchakov S.V."/>
            <person name="Kublanov I.V."/>
        </authorList>
    </citation>
    <scope>NUCLEOTIDE SEQUENCE [LARGE SCALE GENOMIC DNA]</scope>
    <source>
        <strain evidence="7 8">3507LT</strain>
    </source>
</reference>
<accession>A0A7L9FIR4</accession>
<keyword evidence="8" id="KW-1185">Reference proteome</keyword>
<evidence type="ECO:0000256" key="5">
    <source>
        <dbReference type="RuleBase" id="RU363032"/>
    </source>
</evidence>
<organism evidence="7 8">
    <name type="scientific">Infirmifilum lucidum</name>
    <dbReference type="NCBI Taxonomy" id="2776706"/>
    <lineage>
        <taxon>Archaea</taxon>
        <taxon>Thermoproteota</taxon>
        <taxon>Thermoprotei</taxon>
        <taxon>Thermofilales</taxon>
        <taxon>Thermofilaceae</taxon>
        <taxon>Infirmifilum</taxon>
    </lineage>
</organism>
<keyword evidence="2 5" id="KW-0812">Transmembrane</keyword>
<dbReference type="FunCoup" id="A0A7L9FIR4">
    <property type="interactions" value="19"/>
</dbReference>
<dbReference type="InterPro" id="IPR000515">
    <property type="entry name" value="MetI-like"/>
</dbReference>
<evidence type="ECO:0000259" key="6">
    <source>
        <dbReference type="PROSITE" id="PS50928"/>
    </source>
</evidence>
<evidence type="ECO:0000256" key="1">
    <source>
        <dbReference type="ARBA" id="ARBA00004141"/>
    </source>
</evidence>
<evidence type="ECO:0000256" key="3">
    <source>
        <dbReference type="ARBA" id="ARBA00022989"/>
    </source>
</evidence>
<name>A0A7L9FIR4_9CREN</name>
<comment type="subcellular location">
    <subcellularLocation>
        <location evidence="5">Cell membrane</location>
        <topology evidence="5">Multi-pass membrane protein</topology>
    </subcellularLocation>
    <subcellularLocation>
        <location evidence="1">Membrane</location>
        <topology evidence="1">Multi-pass membrane protein</topology>
    </subcellularLocation>
</comment>
<dbReference type="InterPro" id="IPR035906">
    <property type="entry name" value="MetI-like_sf"/>
</dbReference>
<evidence type="ECO:0000256" key="4">
    <source>
        <dbReference type="ARBA" id="ARBA00023136"/>
    </source>
</evidence>
<dbReference type="NCBIfam" id="NF038017">
    <property type="entry name" value="ABC_perm1"/>
    <property type="match status" value="1"/>
</dbReference>
<keyword evidence="5" id="KW-0813">Transport</keyword>
<keyword evidence="3 5" id="KW-1133">Transmembrane helix</keyword>
<gene>
    <name evidence="7" type="ORF">IG193_01120</name>
</gene>
<dbReference type="GO" id="GO:0055085">
    <property type="term" value="P:transmembrane transport"/>
    <property type="evidence" value="ECO:0007669"/>
    <property type="project" value="InterPro"/>
</dbReference>
<sequence>MSDTTIGEILSISLLSLRVSVTAVALSSALGLVLGALVASREFRGRNVLVTVINTLMGTPPVLLGLLLYLLLSRSGPLGWMGILFTPEAMILAQFLLTLPITTGLTVTAVESLPRDVRELISSLRASRVYEALLLLNEARLNLIGAVLTALGRAVSEVGAVIIVGGNIRYQTRVLTTAIVYYTSAGEFDTAIALGAILAVIYLAVNTVIVLLKLRVSRSVA</sequence>
<dbReference type="PANTHER" id="PTHR43632:SF1">
    <property type="entry name" value="PERMEASE COMPONENT OF TUNGSTATE ABC TRANSPORTER"/>
    <property type="match status" value="1"/>
</dbReference>
<dbReference type="Pfam" id="PF00528">
    <property type="entry name" value="BPD_transp_1"/>
    <property type="match status" value="1"/>
</dbReference>
<dbReference type="Proteomes" id="UP000594121">
    <property type="component" value="Chromosome"/>
</dbReference>
<dbReference type="AlphaFoldDB" id="A0A7L9FIR4"/>
<protein>
    <submittedName>
        <fullName evidence="7">ABC transporter permease</fullName>
    </submittedName>
</protein>
<dbReference type="KEGG" id="thel:IG193_01120"/>
<dbReference type="PROSITE" id="PS50928">
    <property type="entry name" value="ABC_TM1"/>
    <property type="match status" value="1"/>
</dbReference>
<dbReference type="InterPro" id="IPR049783">
    <property type="entry name" value="ABC_perm_TupB-like"/>
</dbReference>
<feature type="transmembrane region" description="Helical" evidence="5">
    <location>
        <begin position="48"/>
        <end position="71"/>
    </location>
</feature>
<dbReference type="PANTHER" id="PTHR43632">
    <property type="entry name" value="PERMEASE COMPONENT OF TUNGSTATE ABC TRANSPORTER"/>
    <property type="match status" value="1"/>
</dbReference>
<feature type="transmembrane region" description="Helical" evidence="5">
    <location>
        <begin position="190"/>
        <end position="212"/>
    </location>
</feature>
<dbReference type="Gene3D" id="1.10.3720.10">
    <property type="entry name" value="MetI-like"/>
    <property type="match status" value="1"/>
</dbReference>
<feature type="transmembrane region" description="Helical" evidence="5">
    <location>
        <begin position="20"/>
        <end position="39"/>
    </location>
</feature>
<evidence type="ECO:0000313" key="8">
    <source>
        <dbReference type="Proteomes" id="UP000594121"/>
    </source>
</evidence>
<evidence type="ECO:0000313" key="7">
    <source>
        <dbReference type="EMBL" id="QOJ79728.1"/>
    </source>
</evidence>